<dbReference type="PROSITE" id="PS51664">
    <property type="entry name" value="YCAO"/>
    <property type="match status" value="1"/>
</dbReference>
<protein>
    <recommendedName>
        <fullName evidence="1">YcaO domain-containing protein</fullName>
    </recommendedName>
</protein>
<gene>
    <name evidence="2" type="ORF">MA20_13280</name>
</gene>
<dbReference type="Gene3D" id="3.30.160.660">
    <property type="match status" value="1"/>
</dbReference>
<proteinExistence type="predicted"/>
<dbReference type="PANTHER" id="PTHR37809:SF1">
    <property type="entry name" value="RIBOSOMAL PROTEIN S12 METHYLTHIOTRANSFERASE ACCESSORY FACTOR YCAO"/>
    <property type="match status" value="1"/>
</dbReference>
<dbReference type="NCBIfam" id="TIGR03882">
    <property type="entry name" value="cyclo_dehyd_2"/>
    <property type="match status" value="1"/>
</dbReference>
<dbReference type="Gene3D" id="3.90.930.60">
    <property type="match status" value="1"/>
</dbReference>
<dbReference type="NCBIfam" id="TIGR00702">
    <property type="entry name" value="YcaO-type kinase domain"/>
    <property type="match status" value="1"/>
</dbReference>
<dbReference type="AlphaFoldDB" id="A0A0A3Y1C0"/>
<dbReference type="PANTHER" id="PTHR37809">
    <property type="entry name" value="RIBOSOMAL PROTEIN S12 METHYLTHIOTRANSFERASE ACCESSORY FACTOR YCAO"/>
    <property type="match status" value="1"/>
</dbReference>
<reference evidence="2 3" key="1">
    <citation type="submission" date="2014-09" db="EMBL/GenBank/DDBJ databases">
        <title>Draft genome of Bradyrhizobium japonicum Is-34.</title>
        <authorList>
            <person name="Tsurumaru H."/>
            <person name="Yamakawa T."/>
            <person name="Hashimoto S."/>
            <person name="Okizaki K."/>
            <person name="Kanesaki Y."/>
            <person name="Yoshikawa H."/>
            <person name="Yajima S."/>
        </authorList>
    </citation>
    <scope>NUCLEOTIDE SEQUENCE [LARGE SCALE GENOMIC DNA]</scope>
    <source>
        <strain evidence="2 3">Is-34</strain>
    </source>
</reference>
<accession>A0A0A3Y1C0</accession>
<comment type="caution">
    <text evidence="2">The sequence shown here is derived from an EMBL/GenBank/DDBJ whole genome shotgun (WGS) entry which is preliminary data.</text>
</comment>
<dbReference type="InterPro" id="IPR003776">
    <property type="entry name" value="YcaO-like_dom"/>
</dbReference>
<evidence type="ECO:0000313" key="3">
    <source>
        <dbReference type="Proteomes" id="UP000030377"/>
    </source>
</evidence>
<dbReference type="Gene3D" id="3.30.1330.230">
    <property type="match status" value="1"/>
</dbReference>
<evidence type="ECO:0000259" key="1">
    <source>
        <dbReference type="PROSITE" id="PS51664"/>
    </source>
</evidence>
<dbReference type="RefSeq" id="WP_041955498.1">
    <property type="nucleotide sequence ID" value="NZ_JRPN01000013.1"/>
</dbReference>
<dbReference type="Pfam" id="PF02624">
    <property type="entry name" value="YcaO"/>
    <property type="match status" value="1"/>
</dbReference>
<organism evidence="2 3">
    <name type="scientific">Bradyrhizobium japonicum</name>
    <dbReference type="NCBI Taxonomy" id="375"/>
    <lineage>
        <taxon>Bacteria</taxon>
        <taxon>Pseudomonadati</taxon>
        <taxon>Pseudomonadota</taxon>
        <taxon>Alphaproteobacteria</taxon>
        <taxon>Hyphomicrobiales</taxon>
        <taxon>Nitrobacteraceae</taxon>
        <taxon>Bradyrhizobium</taxon>
    </lineage>
</organism>
<dbReference type="EMBL" id="JRPN01000013">
    <property type="protein sequence ID" value="KGT79374.1"/>
    <property type="molecule type" value="Genomic_DNA"/>
</dbReference>
<evidence type="ECO:0000313" key="2">
    <source>
        <dbReference type="EMBL" id="KGT79374.1"/>
    </source>
</evidence>
<name>A0A0A3Y1C0_BRAJP</name>
<sequence>MTATRKTRVARQTRKEILRFAPNFTAYVLPPDAVCLYSENRKFFLHGELYCALATAIGQHGKAGSEIIRQLSKRFPADKIEEAIKRLLDRRYVVARTPKALDGSVGGFLASLGMPLEIAEQNLRNCPVQVESIDVKGAKELTAALGKLGVQIAKRAPKLTITLANDYLDGRLAELNQERVASKTPWLLVQPSGPFPLVGPVFKPGESACWTCLFDRMIRNREIKGFLDRGPARAVAISPLVRESVGNTGIHFAAVEIAKAIASDFRTDLCDHIASFDLTGAAIAKHYVTRRPQCPTCGSRKLNNPRRSPALVEIAEGKRLVMTSGGYRTVTSRSTVSRFRKHVSPLTGVVTRLERIDVDLPMNTNYFAQHNFSAPAHSIDQLRSGLSGGSFGKGSTAEQGEASALMESIERYSGIFQGDEIRTTRRFVDFAPGDALLPNDVQLFSETQFKTRFLQQPDDPHPVPEPFDPATRTEWSPVSSLRDKRFKYLPTGLLYFFYGGFHTDSNGCAAGNTRDEAIVQGFLELIERDAYAIWWYNRVQRAEVDLGQFDDFYVRDLQAQFAEAGRKLWVLDITTDLGIPTYVAIMHWMQNGHENIEFGSGAHFDRHIALLRSLTELTQFMSVGMMGGASGEKPTLDGVKPLRLEDYPFLTPSDHPIVPPAPSLKLHDNTRDQVIACVEIAARAGYDFLVLDQTRPDVEVPVVRVLVPGLRHFYRRFAPGRLYDVPVKLGLLDRPRPESDLTSFLPHT</sequence>
<feature type="domain" description="YcaO" evidence="1">
    <location>
        <begin position="392"/>
        <end position="748"/>
    </location>
</feature>
<dbReference type="Gene3D" id="3.40.50.720">
    <property type="entry name" value="NAD(P)-binding Rossmann-like Domain"/>
    <property type="match status" value="1"/>
</dbReference>
<dbReference type="Gene3D" id="3.30.40.250">
    <property type="match status" value="1"/>
</dbReference>
<dbReference type="eggNOG" id="COG1944">
    <property type="taxonomic scope" value="Bacteria"/>
</dbReference>
<dbReference type="InterPro" id="IPR022291">
    <property type="entry name" value="Bacteriocin_synth_cyclodeHase"/>
</dbReference>
<dbReference type="STRING" id="375.BKD09_RS26785"/>
<dbReference type="Proteomes" id="UP000030377">
    <property type="component" value="Unassembled WGS sequence"/>
</dbReference>